<dbReference type="RefSeq" id="WP_068755189.1">
    <property type="nucleotide sequence ID" value="NZ_KQ950181.1"/>
</dbReference>
<keyword evidence="1" id="KW-0723">Serine/threonine-protein kinase</keyword>
<evidence type="ECO:0000259" key="2">
    <source>
        <dbReference type="Pfam" id="PF13581"/>
    </source>
</evidence>
<dbReference type="PATRIC" id="fig|665004.4.peg.1751"/>
<organism evidence="3 4">
    <name type="scientific">Thermobifida cellulosilytica TB100</name>
    <dbReference type="NCBI Taxonomy" id="665004"/>
    <lineage>
        <taxon>Bacteria</taxon>
        <taxon>Bacillati</taxon>
        <taxon>Actinomycetota</taxon>
        <taxon>Actinomycetes</taxon>
        <taxon>Streptosporangiales</taxon>
        <taxon>Nocardiopsidaceae</taxon>
        <taxon>Thermobifida</taxon>
    </lineage>
</organism>
<keyword evidence="4" id="KW-1185">Reference proteome</keyword>
<dbReference type="Pfam" id="PF13581">
    <property type="entry name" value="HATPase_c_2"/>
    <property type="match status" value="1"/>
</dbReference>
<proteinExistence type="predicted"/>
<reference evidence="4" key="1">
    <citation type="journal article" date="2017" name="Acta Aliment.">
        <title>Plant polysaccharide degrading enzyme system of Thermpbifida cellulosilytica TB100 revealed by de novo genome project data.</title>
        <authorList>
            <person name="Toth A."/>
            <person name="Baka E."/>
            <person name="Luzics S."/>
            <person name="Bata-Vidacs I."/>
            <person name="Nagy I."/>
            <person name="Balint B."/>
            <person name="Herceg R."/>
            <person name="Olasz F."/>
            <person name="Wilk T."/>
            <person name="Nagy T."/>
            <person name="Kriszt B."/>
            <person name="Nagy I."/>
            <person name="Kukolya J."/>
        </authorList>
    </citation>
    <scope>NUCLEOTIDE SEQUENCE [LARGE SCALE GENOMIC DNA]</scope>
    <source>
        <strain evidence="4">TB100</strain>
    </source>
</reference>
<evidence type="ECO:0000313" key="4">
    <source>
        <dbReference type="Proteomes" id="UP000074382"/>
    </source>
</evidence>
<dbReference type="InterPro" id="IPR003594">
    <property type="entry name" value="HATPase_dom"/>
</dbReference>
<name>A0A147KKG3_THECS</name>
<dbReference type="STRING" id="665004.AC529_04865"/>
<keyword evidence="1" id="KW-0418">Kinase</keyword>
<dbReference type="InterPro" id="IPR050267">
    <property type="entry name" value="Anti-sigma-factor_SerPK"/>
</dbReference>
<dbReference type="SUPFAM" id="SSF55874">
    <property type="entry name" value="ATPase domain of HSP90 chaperone/DNA topoisomerase II/histidine kinase"/>
    <property type="match status" value="1"/>
</dbReference>
<gene>
    <name evidence="3" type="ORF">AC529_04865</name>
</gene>
<dbReference type="CDD" id="cd16936">
    <property type="entry name" value="HATPase_RsbW-like"/>
    <property type="match status" value="1"/>
</dbReference>
<keyword evidence="1" id="KW-0808">Transferase</keyword>
<dbReference type="InterPro" id="IPR036890">
    <property type="entry name" value="HATPase_C_sf"/>
</dbReference>
<sequence>MTVLLPRRTTDPADRAPVVLDTTVDGRSVTLPGRPEQATEMRSRLAVLTAALPAGLRENIELLASELFNNAIRHTASGLSGGEVTVTLVTLSDRVQVRVIDDGQPDGELRFPVPRLPDTDSEGGFGLWFVHTTATQWGTARHADGRTSVWFELSRRRE</sequence>
<dbReference type="PANTHER" id="PTHR35526:SF3">
    <property type="entry name" value="ANTI-SIGMA-F FACTOR RSBW"/>
    <property type="match status" value="1"/>
</dbReference>
<evidence type="ECO:0000313" key="3">
    <source>
        <dbReference type="EMBL" id="KUP97784.1"/>
    </source>
</evidence>
<evidence type="ECO:0000256" key="1">
    <source>
        <dbReference type="ARBA" id="ARBA00022527"/>
    </source>
</evidence>
<accession>A0A147KKG3</accession>
<feature type="domain" description="Histidine kinase/HSP90-like ATPase" evidence="2">
    <location>
        <begin position="32"/>
        <end position="151"/>
    </location>
</feature>
<comment type="caution">
    <text evidence="3">The sequence shown here is derived from an EMBL/GenBank/DDBJ whole genome shotgun (WGS) entry which is preliminary data.</text>
</comment>
<dbReference type="AlphaFoldDB" id="A0A147KKG3"/>
<protein>
    <recommendedName>
        <fullName evidence="2">Histidine kinase/HSP90-like ATPase domain-containing protein</fullName>
    </recommendedName>
</protein>
<dbReference type="Gene3D" id="3.30.565.10">
    <property type="entry name" value="Histidine kinase-like ATPase, C-terminal domain"/>
    <property type="match status" value="1"/>
</dbReference>
<dbReference type="Proteomes" id="UP000074382">
    <property type="component" value="Unassembled WGS sequence"/>
</dbReference>
<dbReference type="GO" id="GO:0004674">
    <property type="term" value="F:protein serine/threonine kinase activity"/>
    <property type="evidence" value="ECO:0007669"/>
    <property type="project" value="UniProtKB-KW"/>
</dbReference>
<dbReference type="EMBL" id="LGEM01000020">
    <property type="protein sequence ID" value="KUP97784.1"/>
    <property type="molecule type" value="Genomic_DNA"/>
</dbReference>
<dbReference type="PANTHER" id="PTHR35526">
    <property type="entry name" value="ANTI-SIGMA-F FACTOR RSBW-RELATED"/>
    <property type="match status" value="1"/>
</dbReference>